<dbReference type="PANTHER" id="PTHR47418">
    <property type="entry name" value="ALPHA/BETA-HYDROLASES SUPERFAMILY PROTEIN"/>
    <property type="match status" value="1"/>
</dbReference>
<dbReference type="SUPFAM" id="SSF53474">
    <property type="entry name" value="alpha/beta-Hydrolases"/>
    <property type="match status" value="1"/>
</dbReference>
<dbReference type="Gene3D" id="3.40.50.1820">
    <property type="entry name" value="alpha/beta hydrolase"/>
    <property type="match status" value="1"/>
</dbReference>
<gene>
    <name evidence="2" type="ORF">GIB67_005342</name>
</gene>
<dbReference type="GO" id="GO:0006629">
    <property type="term" value="P:lipid metabolic process"/>
    <property type="evidence" value="ECO:0007669"/>
    <property type="project" value="InterPro"/>
</dbReference>
<proteinExistence type="predicted"/>
<dbReference type="OrthoDB" id="438440at2759"/>
<dbReference type="EMBL" id="JACGCM010000868">
    <property type="protein sequence ID" value="KAF6164973.1"/>
    <property type="molecule type" value="Genomic_DNA"/>
</dbReference>
<dbReference type="CDD" id="cd00519">
    <property type="entry name" value="Lipase_3"/>
    <property type="match status" value="1"/>
</dbReference>
<feature type="domain" description="Fungal lipase-type" evidence="1">
    <location>
        <begin position="141"/>
        <end position="249"/>
    </location>
</feature>
<dbReference type="InterPro" id="IPR029058">
    <property type="entry name" value="AB_hydrolase_fold"/>
</dbReference>
<protein>
    <recommendedName>
        <fullName evidence="1">Fungal lipase-type domain-containing protein</fullName>
    </recommendedName>
</protein>
<organism evidence="2 3">
    <name type="scientific">Kingdonia uniflora</name>
    <dbReference type="NCBI Taxonomy" id="39325"/>
    <lineage>
        <taxon>Eukaryota</taxon>
        <taxon>Viridiplantae</taxon>
        <taxon>Streptophyta</taxon>
        <taxon>Embryophyta</taxon>
        <taxon>Tracheophyta</taxon>
        <taxon>Spermatophyta</taxon>
        <taxon>Magnoliopsida</taxon>
        <taxon>Ranunculales</taxon>
        <taxon>Circaeasteraceae</taxon>
        <taxon>Kingdonia</taxon>
    </lineage>
</organism>
<accession>A0A7J7ND20</accession>
<dbReference type="Proteomes" id="UP000541444">
    <property type="component" value="Unassembled WGS sequence"/>
</dbReference>
<sequence length="317" mass="35831">MASLKQLFYDLENGDRKRAPSSTRSLSQIVDFIQWNNTGIRDWSLGDLTVGLYLIYLCQAYIEEIEHVKGVQIVSDSIVQDHIYHTELAKGAYKEHAAGLARDSMLREQNILKFVKSSSVMRPGYYIRTDTRNKFVKFVILGIRWTHTIYDLITDIVSSNDREITLEGFSTHFGTTEAARWFLHHEMGTIRKCLEKHEGFRLRLVGNSLGGAAASLLAIMPRKKSQEELGFSPEIVSAVGFGTPPFLDEKDSCEVPKELFVPGTLYFVKRDVNSSSCSNAPDSYTLWKRAWDVLKGLPHSTDHTDLYDYACSSLSSA</sequence>
<reference evidence="2 3" key="1">
    <citation type="journal article" date="2020" name="IScience">
        <title>Genome Sequencing of the Endangered Kingdonia uniflora (Circaeasteraceae, Ranunculales) Reveals Potential Mechanisms of Evolutionary Specialization.</title>
        <authorList>
            <person name="Sun Y."/>
            <person name="Deng T."/>
            <person name="Zhang A."/>
            <person name="Moore M.J."/>
            <person name="Landis J.B."/>
            <person name="Lin N."/>
            <person name="Zhang H."/>
            <person name="Zhang X."/>
            <person name="Huang J."/>
            <person name="Zhang X."/>
            <person name="Sun H."/>
            <person name="Wang H."/>
        </authorList>
    </citation>
    <scope>NUCLEOTIDE SEQUENCE [LARGE SCALE GENOMIC DNA]</scope>
    <source>
        <strain evidence="2">TB1705</strain>
        <tissue evidence="2">Leaf</tissue>
    </source>
</reference>
<comment type="caution">
    <text evidence="2">The sequence shown here is derived from an EMBL/GenBank/DDBJ whole genome shotgun (WGS) entry which is preliminary data.</text>
</comment>
<name>A0A7J7ND20_9MAGN</name>
<evidence type="ECO:0000313" key="3">
    <source>
        <dbReference type="Proteomes" id="UP000541444"/>
    </source>
</evidence>
<evidence type="ECO:0000259" key="1">
    <source>
        <dbReference type="Pfam" id="PF01764"/>
    </source>
</evidence>
<dbReference type="Pfam" id="PF01764">
    <property type="entry name" value="Lipase_3"/>
    <property type="match status" value="1"/>
</dbReference>
<keyword evidence="3" id="KW-1185">Reference proteome</keyword>
<dbReference type="InterPro" id="IPR002921">
    <property type="entry name" value="Fungal_lipase-type"/>
</dbReference>
<evidence type="ECO:0000313" key="2">
    <source>
        <dbReference type="EMBL" id="KAF6164973.1"/>
    </source>
</evidence>
<dbReference type="AlphaFoldDB" id="A0A7J7ND20"/>